<dbReference type="InterPro" id="IPR029013">
    <property type="entry name" value="HP0062-like_sf"/>
</dbReference>
<dbReference type="OrthoDB" id="3035322at2"/>
<dbReference type="Gene3D" id="1.10.287.850">
    <property type="entry name" value="HP0062-like domain"/>
    <property type="match status" value="1"/>
</dbReference>
<evidence type="ECO:0000313" key="1">
    <source>
        <dbReference type="EMBL" id="EHP30572.1"/>
    </source>
</evidence>
<organism evidence="1 2">
    <name type="scientific">Sulfurimonas gotlandica (strain DSM 19862 / JCM 16533 / GD1)</name>
    <dbReference type="NCBI Taxonomy" id="929558"/>
    <lineage>
        <taxon>Bacteria</taxon>
        <taxon>Pseudomonadati</taxon>
        <taxon>Campylobacterota</taxon>
        <taxon>Epsilonproteobacteria</taxon>
        <taxon>Campylobacterales</taxon>
        <taxon>Sulfurimonadaceae</taxon>
        <taxon>Sulfurimonas</taxon>
    </lineage>
</organism>
<keyword evidence="2" id="KW-1185">Reference proteome</keyword>
<dbReference type="STRING" id="929558.SMGD1_2049"/>
<comment type="caution">
    <text evidence="1">The sequence shown here is derived from an EMBL/GenBank/DDBJ whole genome shotgun (WGS) entry which is preliminary data.</text>
</comment>
<accession>H1FWZ6</accession>
<dbReference type="EMBL" id="AFRZ01000001">
    <property type="protein sequence ID" value="EHP30572.1"/>
    <property type="molecule type" value="Genomic_DNA"/>
</dbReference>
<accession>B6BJ57</accession>
<dbReference type="Pfam" id="PF06013">
    <property type="entry name" value="WXG100"/>
    <property type="match status" value="1"/>
</dbReference>
<dbReference type="AlphaFoldDB" id="B6BJ57"/>
<reference evidence="1 2" key="1">
    <citation type="journal article" date="2012" name="Proc. Natl. Acad. Sci. U.S.A.">
        <title>Genome and physiology of a model Epsilonproteobacterium responsible for sulfide detoxification in marine oxygen depletion zones.</title>
        <authorList>
            <person name="Grote J."/>
            <person name="Schott T."/>
            <person name="Bruckner C.G."/>
            <person name="Glockner F.O."/>
            <person name="Jost G."/>
            <person name="Teeling H."/>
            <person name="Labrenz M."/>
            <person name="Jurgens K."/>
        </authorList>
    </citation>
    <scope>NUCLEOTIDE SEQUENCE [LARGE SCALE GENOMIC DNA]</scope>
    <source>
        <strain evidence="1 2">GD1</strain>
    </source>
</reference>
<proteinExistence type="predicted"/>
<protein>
    <submittedName>
        <fullName evidence="1">Uncharacterized protein</fullName>
    </submittedName>
</protein>
<sequence length="89" mass="10318">MSQVQGNPEELELFANQLLNFLETLKDSTNSLNHSFESLGDSWQDEKRIAFEDDYKELLSVLAQFENNSLDKVDYLKVLSNRLRDYLGS</sequence>
<dbReference type="SUPFAM" id="SSF158414">
    <property type="entry name" value="HP0062-like"/>
    <property type="match status" value="1"/>
</dbReference>
<dbReference type="PATRIC" id="fig|929558.5.peg.2039"/>
<evidence type="ECO:0000313" key="2">
    <source>
        <dbReference type="Proteomes" id="UP000006431"/>
    </source>
</evidence>
<dbReference type="Proteomes" id="UP000006431">
    <property type="component" value="Unassembled WGS sequence"/>
</dbReference>
<dbReference type="HOGENOM" id="CLU_186774_0_0_7"/>
<name>B6BJ57_SULGG</name>
<dbReference type="eggNOG" id="COG4842">
    <property type="taxonomic scope" value="Bacteria"/>
</dbReference>
<gene>
    <name evidence="1" type="ORF">SMGD1_2049</name>
</gene>
<dbReference type="InterPro" id="IPR010310">
    <property type="entry name" value="T7SS_ESAT-6-like"/>
</dbReference>
<dbReference type="RefSeq" id="WP_008336193.1">
    <property type="nucleotide sequence ID" value="NZ_AFRZ01000001.1"/>
</dbReference>